<dbReference type="SUPFAM" id="SSF56112">
    <property type="entry name" value="Protein kinase-like (PK-like)"/>
    <property type="match status" value="1"/>
</dbReference>
<keyword evidence="3" id="KW-1185">Reference proteome</keyword>
<accession>A0ABT4AK88</accession>
<reference evidence="2 3" key="1">
    <citation type="submission" date="2022-11" db="EMBL/GenBank/DDBJ databases">
        <title>Minimal conservation of predation-associated metabolite biosynthetic gene clusters underscores biosynthetic potential of Myxococcota including descriptions for ten novel species: Archangium lansinium sp. nov., Myxococcus landrumus sp. nov., Nannocystis bai.</title>
        <authorList>
            <person name="Ahearne A."/>
            <person name="Stevens C."/>
            <person name="Phillips K."/>
        </authorList>
    </citation>
    <scope>NUCLEOTIDE SEQUENCE [LARGE SCALE GENOMIC DNA]</scope>
    <source>
        <strain evidence="2 3">MIWBW</strain>
    </source>
</reference>
<proteinExistence type="predicted"/>
<dbReference type="RefSeq" id="WP_267540661.1">
    <property type="nucleotide sequence ID" value="NZ_JAPNKA010000001.1"/>
</dbReference>
<feature type="domain" description="Protein kinase" evidence="1">
    <location>
        <begin position="71"/>
        <end position="339"/>
    </location>
</feature>
<evidence type="ECO:0000313" key="3">
    <source>
        <dbReference type="Proteomes" id="UP001207654"/>
    </source>
</evidence>
<dbReference type="Proteomes" id="UP001207654">
    <property type="component" value="Unassembled WGS sequence"/>
</dbReference>
<gene>
    <name evidence="2" type="ORF">OV287_47345</name>
</gene>
<comment type="caution">
    <text evidence="2">The sequence shown here is derived from an EMBL/GenBank/DDBJ whole genome shotgun (WGS) entry which is preliminary data.</text>
</comment>
<organism evidence="2 3">
    <name type="scientific">Archangium lansingense</name>
    <dbReference type="NCBI Taxonomy" id="2995310"/>
    <lineage>
        <taxon>Bacteria</taxon>
        <taxon>Pseudomonadati</taxon>
        <taxon>Myxococcota</taxon>
        <taxon>Myxococcia</taxon>
        <taxon>Myxococcales</taxon>
        <taxon>Cystobacterineae</taxon>
        <taxon>Archangiaceae</taxon>
        <taxon>Archangium</taxon>
    </lineage>
</organism>
<dbReference type="InterPro" id="IPR011009">
    <property type="entry name" value="Kinase-like_dom_sf"/>
</dbReference>
<dbReference type="PROSITE" id="PS50011">
    <property type="entry name" value="PROTEIN_KINASE_DOM"/>
    <property type="match status" value="1"/>
</dbReference>
<dbReference type="Gene3D" id="1.10.510.10">
    <property type="entry name" value="Transferase(Phosphotransferase) domain 1"/>
    <property type="match status" value="1"/>
</dbReference>
<evidence type="ECO:0000313" key="2">
    <source>
        <dbReference type="EMBL" id="MCY1082085.1"/>
    </source>
</evidence>
<protein>
    <recommendedName>
        <fullName evidence="1">Protein kinase domain-containing protein</fullName>
    </recommendedName>
</protein>
<evidence type="ECO:0000259" key="1">
    <source>
        <dbReference type="PROSITE" id="PS50011"/>
    </source>
</evidence>
<name>A0ABT4AK88_9BACT</name>
<dbReference type="InterPro" id="IPR000719">
    <property type="entry name" value="Prot_kinase_dom"/>
</dbReference>
<sequence>MVERVLKCPQCNAPLSPGRFARSVVCTFCGATVQVDPTAVSAARFREALQAWNQPSNHGYTAWWSMGDSHWAPGRLVARGGISTVYVAERARWPTERVLLKVLRNPDDAPLFDHEWDILGELQQSTAAGAATFTTRLPQPVARGVLRDGPHAGSRAMALRWHGSFVHTFEAVRNAYPGGVDPRVSIWMWRRILETLSFLHRSGVVHGAVLPQHLLVEHGEHGVRLVGYSCADRIGTPLRAVSTRFKDFYPEGLLRSERLTPAADLKMSARCMAAVLGGAPSRGSVPSSVPGPLAALIRRVASGDGVEETGEDAWTLRERIGEVSHAAFGRPSFNPLVMP</sequence>
<dbReference type="EMBL" id="JAPNKA010000001">
    <property type="protein sequence ID" value="MCY1082085.1"/>
    <property type="molecule type" value="Genomic_DNA"/>
</dbReference>